<evidence type="ECO:0000313" key="10">
    <source>
        <dbReference type="Proteomes" id="UP000002668"/>
    </source>
</evidence>
<proteinExistence type="inferred from homology"/>
<evidence type="ECO:0000256" key="4">
    <source>
        <dbReference type="ARBA" id="ARBA00022722"/>
    </source>
</evidence>
<evidence type="ECO:0000256" key="6">
    <source>
        <dbReference type="ARBA" id="ARBA00022759"/>
    </source>
</evidence>
<dbReference type="GO" id="GO:0043137">
    <property type="term" value="P:DNA replication, removal of RNA primer"/>
    <property type="evidence" value="ECO:0007669"/>
    <property type="project" value="TreeGrafter"/>
</dbReference>
<keyword evidence="10" id="KW-1185">Reference proteome</keyword>
<dbReference type="GO" id="GO:0046872">
    <property type="term" value="F:metal ion binding"/>
    <property type="evidence" value="ECO:0007669"/>
    <property type="project" value="UniProtKB-KW"/>
</dbReference>
<evidence type="ECO:0000256" key="7">
    <source>
        <dbReference type="ARBA" id="ARBA00022801"/>
    </source>
</evidence>
<keyword evidence="5" id="KW-0479">Metal-binding</keyword>
<dbReference type="InterPro" id="IPR050092">
    <property type="entry name" value="RNase_H"/>
</dbReference>
<keyword evidence="7" id="KW-0378">Hydrolase</keyword>
<dbReference type="SUPFAM" id="SSF53098">
    <property type="entry name" value="Ribonuclease H-like"/>
    <property type="match status" value="1"/>
</dbReference>
<dbReference type="Pfam" id="PF00075">
    <property type="entry name" value="RNase_H"/>
    <property type="match status" value="1"/>
</dbReference>
<dbReference type="InterPro" id="IPR012337">
    <property type="entry name" value="RNaseH-like_sf"/>
</dbReference>
<dbReference type="EMBL" id="FP929116">
    <property type="protein sequence ID" value="CBX94059.1"/>
    <property type="molecule type" value="Genomic_DNA"/>
</dbReference>
<dbReference type="OMA" id="PARWESI"/>
<evidence type="ECO:0000256" key="3">
    <source>
        <dbReference type="ARBA" id="ARBA00012180"/>
    </source>
</evidence>
<sequence>MVDIFPLRSNQRAELLAAKLGVEFLSKAYTKDPTDKAAAWIIATDSEYVVKGMTEWLPKWESNNWPTSNGTKPANLDLFLALDDLVTTQKANNLTIGFWHIPREHNKLADRLAKAAAFHGDEAGM</sequence>
<dbReference type="GO" id="GO:0004523">
    <property type="term" value="F:RNA-DNA hybrid ribonuclease activity"/>
    <property type="evidence" value="ECO:0007669"/>
    <property type="project" value="UniProtKB-EC"/>
</dbReference>
<dbReference type="VEuPathDB" id="FungiDB:LEMA_P037330.1"/>
<comment type="catalytic activity">
    <reaction evidence="1">
        <text>Endonucleolytic cleavage to 5'-phosphomonoester.</text>
        <dbReference type="EC" id="3.1.26.4"/>
    </reaction>
</comment>
<evidence type="ECO:0000256" key="5">
    <source>
        <dbReference type="ARBA" id="ARBA00022723"/>
    </source>
</evidence>
<dbReference type="AlphaFoldDB" id="E4ZQQ4"/>
<keyword evidence="6" id="KW-0255">Endonuclease</keyword>
<name>E4ZQQ4_LEPMJ</name>
<dbReference type="Proteomes" id="UP000002668">
    <property type="component" value="Genome"/>
</dbReference>
<evidence type="ECO:0000259" key="8">
    <source>
        <dbReference type="PROSITE" id="PS50879"/>
    </source>
</evidence>
<dbReference type="InterPro" id="IPR002156">
    <property type="entry name" value="RNaseH_domain"/>
</dbReference>
<dbReference type="PANTHER" id="PTHR10642:SF26">
    <property type="entry name" value="RIBONUCLEASE H1"/>
    <property type="match status" value="1"/>
</dbReference>
<dbReference type="PROSITE" id="PS50879">
    <property type="entry name" value="RNASE_H_1"/>
    <property type="match status" value="1"/>
</dbReference>
<dbReference type="GO" id="GO:0003676">
    <property type="term" value="F:nucleic acid binding"/>
    <property type="evidence" value="ECO:0007669"/>
    <property type="project" value="InterPro"/>
</dbReference>
<dbReference type="EC" id="3.1.26.4" evidence="3"/>
<dbReference type="InterPro" id="IPR036397">
    <property type="entry name" value="RNaseH_sf"/>
</dbReference>
<accession>E4ZQQ4</accession>
<reference evidence="10" key="1">
    <citation type="journal article" date="2011" name="Nat. Commun.">
        <title>Effector diversification within compartments of the Leptosphaeria maculans genome affected by Repeat-Induced Point mutations.</title>
        <authorList>
            <person name="Rouxel T."/>
            <person name="Grandaubert J."/>
            <person name="Hane J.K."/>
            <person name="Hoede C."/>
            <person name="van de Wouw A.P."/>
            <person name="Couloux A."/>
            <person name="Dominguez V."/>
            <person name="Anthouard V."/>
            <person name="Bally P."/>
            <person name="Bourras S."/>
            <person name="Cozijnsen A.J."/>
            <person name="Ciuffetti L.M."/>
            <person name="Degrave A."/>
            <person name="Dilmaghani A."/>
            <person name="Duret L."/>
            <person name="Fudal I."/>
            <person name="Goodwin S.B."/>
            <person name="Gout L."/>
            <person name="Glaser N."/>
            <person name="Linglin J."/>
            <person name="Kema G.H.J."/>
            <person name="Lapalu N."/>
            <person name="Lawrence C.B."/>
            <person name="May K."/>
            <person name="Meyer M."/>
            <person name="Ollivier B."/>
            <person name="Poulain J."/>
            <person name="Schoch C.L."/>
            <person name="Simon A."/>
            <person name="Spatafora J.W."/>
            <person name="Stachowiak A."/>
            <person name="Turgeon B.G."/>
            <person name="Tyler B.M."/>
            <person name="Vincent D."/>
            <person name="Weissenbach J."/>
            <person name="Amselem J."/>
            <person name="Quesneville H."/>
            <person name="Oliver R.P."/>
            <person name="Wincker P."/>
            <person name="Balesdent M.-H."/>
            <person name="Howlett B.J."/>
        </authorList>
    </citation>
    <scope>NUCLEOTIDE SEQUENCE [LARGE SCALE GENOMIC DNA]</scope>
    <source>
        <strain evidence="10">JN3 / isolate v23.1.3 / race Av1-4-5-6-7-8</strain>
    </source>
</reference>
<dbReference type="PANTHER" id="PTHR10642">
    <property type="entry name" value="RIBONUCLEASE H1"/>
    <property type="match status" value="1"/>
</dbReference>
<feature type="domain" description="RNase H type-1" evidence="8">
    <location>
        <begin position="1"/>
        <end position="118"/>
    </location>
</feature>
<organism evidence="10">
    <name type="scientific">Leptosphaeria maculans (strain JN3 / isolate v23.1.3 / race Av1-4-5-6-7-8)</name>
    <name type="common">Blackleg fungus</name>
    <name type="synonym">Phoma lingam</name>
    <dbReference type="NCBI Taxonomy" id="985895"/>
    <lineage>
        <taxon>Eukaryota</taxon>
        <taxon>Fungi</taxon>
        <taxon>Dikarya</taxon>
        <taxon>Ascomycota</taxon>
        <taxon>Pezizomycotina</taxon>
        <taxon>Dothideomycetes</taxon>
        <taxon>Pleosporomycetidae</taxon>
        <taxon>Pleosporales</taxon>
        <taxon>Pleosporineae</taxon>
        <taxon>Leptosphaeriaceae</taxon>
        <taxon>Plenodomus</taxon>
        <taxon>Plenodomus lingam/Leptosphaeria maculans species complex</taxon>
    </lineage>
</organism>
<dbReference type="OrthoDB" id="245563at2759"/>
<comment type="similarity">
    <text evidence="2">Belongs to the RNase H family.</text>
</comment>
<evidence type="ECO:0000256" key="1">
    <source>
        <dbReference type="ARBA" id="ARBA00000077"/>
    </source>
</evidence>
<dbReference type="STRING" id="985895.E4ZQQ4"/>
<dbReference type="HOGENOM" id="CLU_030894_4_4_1"/>
<evidence type="ECO:0000313" key="9">
    <source>
        <dbReference type="EMBL" id="CBX94059.1"/>
    </source>
</evidence>
<gene>
    <name evidence="9" type="ORF">LEMA_P037330.1</name>
</gene>
<keyword evidence="4" id="KW-0540">Nuclease</keyword>
<protein>
    <recommendedName>
        <fullName evidence="3">ribonuclease H</fullName>
        <ecNumber evidence="3">3.1.26.4</ecNumber>
    </recommendedName>
</protein>
<evidence type="ECO:0000256" key="2">
    <source>
        <dbReference type="ARBA" id="ARBA00005300"/>
    </source>
</evidence>
<dbReference type="Gene3D" id="3.30.420.10">
    <property type="entry name" value="Ribonuclease H-like superfamily/Ribonuclease H"/>
    <property type="match status" value="1"/>
</dbReference>
<dbReference type="eggNOG" id="KOG3752">
    <property type="taxonomic scope" value="Eukaryota"/>
</dbReference>
<dbReference type="InParanoid" id="E4ZQQ4"/>